<gene>
    <name evidence="1" type="ORF">FRC54_04475</name>
</gene>
<protein>
    <submittedName>
        <fullName evidence="1">Uncharacterized protein</fullName>
    </submittedName>
</protein>
<reference evidence="1" key="1">
    <citation type="journal article" date="2020" name="Appl. Environ. Microbiol.">
        <title>Medium-Chain Fatty Acid Synthesis by 'Candidatus Weimeria bifida' gen. nov., sp. nov., and 'Candidatus Pseudoramibacter fermentans' sp. nov.</title>
        <authorList>
            <person name="Scarborough M.J."/>
            <person name="Myers K.S."/>
            <person name="Donohue T.J."/>
            <person name="Noguera D.R."/>
        </authorList>
    </citation>
    <scope>NUCLEOTIDE SEQUENCE</scope>
    <source>
        <strain evidence="1">LCO1.1</strain>
    </source>
</reference>
<proteinExistence type="predicted"/>
<evidence type="ECO:0000313" key="1">
    <source>
        <dbReference type="EMBL" id="MQN01189.1"/>
    </source>
</evidence>
<dbReference type="AlphaFoldDB" id="A0A6N7IY57"/>
<keyword evidence="2" id="KW-1185">Reference proteome</keyword>
<name>A0A6N7IY57_9FIRM</name>
<accession>A0A6N7IY57</accession>
<evidence type="ECO:0000313" key="2">
    <source>
        <dbReference type="Proteomes" id="UP000460257"/>
    </source>
</evidence>
<dbReference type="EMBL" id="VOGC01000004">
    <property type="protein sequence ID" value="MQN01189.1"/>
    <property type="molecule type" value="Genomic_DNA"/>
</dbReference>
<comment type="caution">
    <text evidence="1">The sequence shown here is derived from an EMBL/GenBank/DDBJ whole genome shotgun (WGS) entry which is preliminary data.</text>
</comment>
<sequence>MKLSDYSLDDLIRKDLLFLFPFYLFNLEKELRTFDERAESRKILISSFTELLDYVNELYNDGRLAFDKYLLLTDMIKKVADSLSVRYDNARKELDEIMGGKILEFKGERIYNEGLPV</sequence>
<dbReference type="Proteomes" id="UP000460257">
    <property type="component" value="Unassembled WGS sequence"/>
</dbReference>
<organism evidence="1 2">
    <name type="scientific">Candidatus Weimeria bifida</name>
    <dbReference type="NCBI Taxonomy" id="2599074"/>
    <lineage>
        <taxon>Bacteria</taxon>
        <taxon>Bacillati</taxon>
        <taxon>Bacillota</taxon>
        <taxon>Clostridia</taxon>
        <taxon>Lachnospirales</taxon>
        <taxon>Lachnospiraceae</taxon>
        <taxon>Candidatus Weimeria</taxon>
    </lineage>
</organism>